<evidence type="ECO:0000313" key="3">
    <source>
        <dbReference type="Proteomes" id="UP000026915"/>
    </source>
</evidence>
<dbReference type="AlphaFoldDB" id="A0A061F668"/>
<sequence length="481" mass="54424">MAEYWGDFVGVDKSTYTRERFDRDYMMVRVLSRASIPNKLLIEAEGKLFCILVRIEGTERSCDLECYSKGKEIVQVVQERNQGTIGHDRGHGKERESPIDKMGEKSKSMSCLGILTQGSEKLGVAANFKLKQIQRGLNYVMKWDTKEGCCPVRIRNIIFSTRMNMKYYHLAFVAERSPKLGKQELPEACDITVDRVSRIIQKNWGELEELSLGPLAHDCSDRFFQRISNCKNLTKLHIFASPLSSTASRLHFILDENNASIIAEHLLQLRVLNIDGTKLHKFGVETLLSECKNLAELNLRLCRGVVDPPISFLIITPTMKLLQKIMTVEIKSDRMKNCTKTWFTYSSADRSLYTAEELVNQLWTGDVEEIEMAYSLSIGQEDRHLQEALVRIAAGAIVSISSSAIHACLESTSCEPFKASWNNSLYWFARVASSVVADPGSEYGDNIGIKDHGDHEEFLSDGIDYFEAMTLNLTEITLEES</sequence>
<organism evidence="2 3">
    <name type="scientific">Theobroma cacao</name>
    <name type="common">Cacao</name>
    <name type="synonym">Cocoa</name>
    <dbReference type="NCBI Taxonomy" id="3641"/>
    <lineage>
        <taxon>Eukaryota</taxon>
        <taxon>Viridiplantae</taxon>
        <taxon>Streptophyta</taxon>
        <taxon>Embryophyta</taxon>
        <taxon>Tracheophyta</taxon>
        <taxon>Spermatophyta</taxon>
        <taxon>Magnoliopsida</taxon>
        <taxon>eudicotyledons</taxon>
        <taxon>Gunneridae</taxon>
        <taxon>Pentapetalae</taxon>
        <taxon>rosids</taxon>
        <taxon>malvids</taxon>
        <taxon>Malvales</taxon>
        <taxon>Malvaceae</taxon>
        <taxon>Byttnerioideae</taxon>
        <taxon>Theobroma</taxon>
    </lineage>
</organism>
<gene>
    <name evidence="2" type="ORF">TCM_030897</name>
</gene>
<dbReference type="PANTHER" id="PTHR33167:SF18">
    <property type="entry name" value="GB|AAF67766.1"/>
    <property type="match status" value="1"/>
</dbReference>
<dbReference type="EMBL" id="CM001885">
    <property type="protein sequence ID" value="EOY12378.1"/>
    <property type="molecule type" value="Genomic_DNA"/>
</dbReference>
<feature type="compositionally biased region" description="Basic and acidic residues" evidence="1">
    <location>
        <begin position="86"/>
        <end position="103"/>
    </location>
</feature>
<dbReference type="InParanoid" id="A0A061F668"/>
<dbReference type="PANTHER" id="PTHR33167">
    <property type="entry name" value="TRANSCRIPTION FACTOR, PUTATIVE (DUF863)-RELATED"/>
    <property type="match status" value="1"/>
</dbReference>
<accession>A0A061F668</accession>
<reference evidence="2 3" key="1">
    <citation type="journal article" date="2013" name="Genome Biol.">
        <title>The genome sequence of the most widely cultivated cacao type and its use to identify candidate genes regulating pod color.</title>
        <authorList>
            <person name="Motamayor J.C."/>
            <person name="Mockaitis K."/>
            <person name="Schmutz J."/>
            <person name="Haiminen N."/>
            <person name="Iii D.L."/>
            <person name="Cornejo O."/>
            <person name="Findley S.D."/>
            <person name="Zheng P."/>
            <person name="Utro F."/>
            <person name="Royaert S."/>
            <person name="Saski C."/>
            <person name="Jenkins J."/>
            <person name="Podicheti R."/>
            <person name="Zhao M."/>
            <person name="Scheffler B.E."/>
            <person name="Stack J.C."/>
            <person name="Feltus F.A."/>
            <person name="Mustiga G.M."/>
            <person name="Amores F."/>
            <person name="Phillips W."/>
            <person name="Marelli J.P."/>
            <person name="May G.D."/>
            <person name="Shapiro H."/>
            <person name="Ma J."/>
            <person name="Bustamante C.D."/>
            <person name="Schnell R.J."/>
            <person name="Main D."/>
            <person name="Gilbert D."/>
            <person name="Parida L."/>
            <person name="Kuhn D.N."/>
        </authorList>
    </citation>
    <scope>NUCLEOTIDE SEQUENCE [LARGE SCALE GENOMIC DNA]</scope>
    <source>
        <strain evidence="3">cv. Matina 1-6</strain>
    </source>
</reference>
<dbReference type="InterPro" id="IPR032675">
    <property type="entry name" value="LRR_dom_sf"/>
</dbReference>
<dbReference type="Gramene" id="EOY12378">
    <property type="protein sequence ID" value="EOY12378"/>
    <property type="gene ID" value="TCM_030897"/>
</dbReference>
<keyword evidence="3" id="KW-1185">Reference proteome</keyword>
<dbReference type="HOGENOM" id="CLU_567923_0_0_1"/>
<dbReference type="Proteomes" id="UP000026915">
    <property type="component" value="Chromosome 7"/>
</dbReference>
<evidence type="ECO:0000256" key="1">
    <source>
        <dbReference type="SAM" id="MobiDB-lite"/>
    </source>
</evidence>
<dbReference type="InterPro" id="IPR008581">
    <property type="entry name" value="DUF863_pln"/>
</dbReference>
<evidence type="ECO:0000313" key="2">
    <source>
        <dbReference type="EMBL" id="EOY12378.1"/>
    </source>
</evidence>
<feature type="region of interest" description="Disordered" evidence="1">
    <location>
        <begin position="84"/>
        <end position="103"/>
    </location>
</feature>
<name>A0A061F668_THECC</name>
<dbReference type="Gene3D" id="3.80.10.10">
    <property type="entry name" value="Ribonuclease Inhibitor"/>
    <property type="match status" value="1"/>
</dbReference>
<dbReference type="SUPFAM" id="SSF52047">
    <property type="entry name" value="RNI-like"/>
    <property type="match status" value="1"/>
</dbReference>
<proteinExistence type="predicted"/>
<dbReference type="Pfam" id="PF05904">
    <property type="entry name" value="DUF863"/>
    <property type="match status" value="1"/>
</dbReference>
<protein>
    <submittedName>
        <fullName evidence="2">Uncharacterized protein</fullName>
    </submittedName>
</protein>